<sequence length="135" mass="16064">MVAEIPPGLIHDGDLLSSNIKCLADSSILADETLAEVERERVSSLFLTFEVFRNSEWNHYISNSNRRDVEMTVKQKLRTILDNEERLEFFQHAKEIQKAAWLAPRSRSERNWSRLKEWREDITEYNRKKQRRDVS</sequence>
<gene>
    <name evidence="1" type="ORF">PXEA_LOCUS28700</name>
</gene>
<evidence type="ECO:0000313" key="2">
    <source>
        <dbReference type="Proteomes" id="UP000784294"/>
    </source>
</evidence>
<organism evidence="1 2">
    <name type="scientific">Protopolystoma xenopodis</name>
    <dbReference type="NCBI Taxonomy" id="117903"/>
    <lineage>
        <taxon>Eukaryota</taxon>
        <taxon>Metazoa</taxon>
        <taxon>Spiralia</taxon>
        <taxon>Lophotrochozoa</taxon>
        <taxon>Platyhelminthes</taxon>
        <taxon>Monogenea</taxon>
        <taxon>Polyopisthocotylea</taxon>
        <taxon>Polystomatidea</taxon>
        <taxon>Polystomatidae</taxon>
        <taxon>Protopolystoma</taxon>
    </lineage>
</organism>
<evidence type="ECO:0000313" key="1">
    <source>
        <dbReference type="EMBL" id="VEL35260.1"/>
    </source>
</evidence>
<proteinExistence type="predicted"/>
<name>A0A448XFG3_9PLAT</name>
<dbReference type="EMBL" id="CAAALY010249420">
    <property type="protein sequence ID" value="VEL35260.1"/>
    <property type="molecule type" value="Genomic_DNA"/>
</dbReference>
<dbReference type="OrthoDB" id="19830at2759"/>
<reference evidence="1" key="1">
    <citation type="submission" date="2018-11" db="EMBL/GenBank/DDBJ databases">
        <authorList>
            <consortium name="Pathogen Informatics"/>
        </authorList>
    </citation>
    <scope>NUCLEOTIDE SEQUENCE</scope>
</reference>
<comment type="caution">
    <text evidence="1">The sequence shown here is derived from an EMBL/GenBank/DDBJ whole genome shotgun (WGS) entry which is preliminary data.</text>
</comment>
<dbReference type="Proteomes" id="UP000784294">
    <property type="component" value="Unassembled WGS sequence"/>
</dbReference>
<protein>
    <submittedName>
        <fullName evidence="1">Uncharacterized protein</fullName>
    </submittedName>
</protein>
<accession>A0A448XFG3</accession>
<keyword evidence="2" id="KW-1185">Reference proteome</keyword>
<dbReference type="AlphaFoldDB" id="A0A448XFG3"/>